<accession>A0A447RQF6</accession>
<dbReference type="EMBL" id="LR134162">
    <property type="protein sequence ID" value="VEB02095.1"/>
    <property type="molecule type" value="Genomic_DNA"/>
</dbReference>
<reference evidence="1 2" key="1">
    <citation type="submission" date="2018-12" db="EMBL/GenBank/DDBJ databases">
        <authorList>
            <consortium name="Pathogen Informatics"/>
        </authorList>
    </citation>
    <scope>NUCLEOTIDE SEQUENCE [LARGE SCALE GENOMIC DNA]</scope>
    <source>
        <strain evidence="1 2">NCTC13635</strain>
    </source>
</reference>
<sequence length="87" mass="9365">MINGNGGKCKSTANKYALSATDLPGEHLALMESGNTLIHSAGIINTQFLHDMDAVAMNRFMSNAEQGGNTLIIIVGNEQFEDLTLPW</sequence>
<protein>
    <submittedName>
        <fullName evidence="1">Uncharacterized protein</fullName>
    </submittedName>
</protein>
<organism evidence="1 2">
    <name type="scientific">Klebsiella pneumoniae</name>
    <dbReference type="NCBI Taxonomy" id="573"/>
    <lineage>
        <taxon>Bacteria</taxon>
        <taxon>Pseudomonadati</taxon>
        <taxon>Pseudomonadota</taxon>
        <taxon>Gammaproteobacteria</taxon>
        <taxon>Enterobacterales</taxon>
        <taxon>Enterobacteriaceae</taxon>
        <taxon>Klebsiella/Raoultella group</taxon>
        <taxon>Klebsiella</taxon>
        <taxon>Klebsiella pneumoniae complex</taxon>
    </lineage>
</organism>
<dbReference type="AlphaFoldDB" id="A0A447RQF6"/>
<evidence type="ECO:0000313" key="2">
    <source>
        <dbReference type="Proteomes" id="UP000282433"/>
    </source>
</evidence>
<name>A0A447RQF6_KLEPN</name>
<gene>
    <name evidence="1" type="ORF">NCTC13635_02591</name>
</gene>
<dbReference type="Proteomes" id="UP000282433">
    <property type="component" value="Chromosome"/>
</dbReference>
<proteinExistence type="predicted"/>
<evidence type="ECO:0000313" key="1">
    <source>
        <dbReference type="EMBL" id="VEB02095.1"/>
    </source>
</evidence>